<accession>A0A1N6JQ13</accession>
<dbReference type="EMBL" id="FSRU01000001">
    <property type="protein sequence ID" value="SIO46259.1"/>
    <property type="molecule type" value="Genomic_DNA"/>
</dbReference>
<evidence type="ECO:0008006" key="4">
    <source>
        <dbReference type="Google" id="ProtNLM"/>
    </source>
</evidence>
<evidence type="ECO:0000313" key="2">
    <source>
        <dbReference type="EMBL" id="SIO46259.1"/>
    </source>
</evidence>
<protein>
    <recommendedName>
        <fullName evidence="4">DUF2894 family protein</fullName>
    </recommendedName>
</protein>
<feature type="region of interest" description="Disordered" evidence="1">
    <location>
        <begin position="213"/>
        <end position="237"/>
    </location>
</feature>
<organism evidence="2 3">
    <name type="scientific">Paraburkholderia phenazinium</name>
    <dbReference type="NCBI Taxonomy" id="60549"/>
    <lineage>
        <taxon>Bacteria</taxon>
        <taxon>Pseudomonadati</taxon>
        <taxon>Pseudomonadota</taxon>
        <taxon>Betaproteobacteria</taxon>
        <taxon>Burkholderiales</taxon>
        <taxon>Burkholderiaceae</taxon>
        <taxon>Paraburkholderia</taxon>
    </lineage>
</organism>
<gene>
    <name evidence="2" type="ORF">SAMN05444165_3416</name>
</gene>
<keyword evidence="3" id="KW-1185">Reference proteome</keyword>
<reference evidence="2 3" key="1">
    <citation type="submission" date="2016-11" db="EMBL/GenBank/DDBJ databases">
        <authorList>
            <person name="Jaros S."/>
            <person name="Januszkiewicz K."/>
            <person name="Wedrychowicz H."/>
        </authorList>
    </citation>
    <scope>NUCLEOTIDE SEQUENCE [LARGE SCALE GENOMIC DNA]</scope>
    <source>
        <strain evidence="2 3">GAS95</strain>
    </source>
</reference>
<evidence type="ECO:0000313" key="3">
    <source>
        <dbReference type="Proteomes" id="UP000185151"/>
    </source>
</evidence>
<name>A0A1N6JQ13_9BURK</name>
<evidence type="ECO:0000256" key="1">
    <source>
        <dbReference type="SAM" id="MobiDB-lite"/>
    </source>
</evidence>
<dbReference type="AlphaFoldDB" id="A0A1N6JQ13"/>
<proteinExistence type="predicted"/>
<dbReference type="Pfam" id="PF11445">
    <property type="entry name" value="DUF2894"/>
    <property type="match status" value="1"/>
</dbReference>
<dbReference type="Proteomes" id="UP000185151">
    <property type="component" value="Unassembled WGS sequence"/>
</dbReference>
<dbReference type="InterPro" id="IPR021549">
    <property type="entry name" value="DUF2894"/>
</dbReference>
<sequence length="237" mass="24940">MKGASAVSAASGAAASEARATLDAWRERGAERMDPVRFHFIEALDRRAAGYSGEARRILDARVAGLLAAYAEDLGKTAFVADAAGSASGARNAASAPQSGGPTRAALGVLLDHIASRASTAEAPAFAAGQLTPQPAPWPELEILGYFREVWSRLGTERQLRQSLQQVPGNAGPLNSSSLVHRSLSLMRELSPGYLQQFLSYVDALSWMEQINSGGAPAGKEAPRAASPRKSTRSTPR</sequence>